<accession>A0ABU3VNX6</accession>
<dbReference type="Gene3D" id="3.30.70.120">
    <property type="match status" value="1"/>
</dbReference>
<dbReference type="NCBIfam" id="TIGR03455">
    <property type="entry name" value="HisG_C-term"/>
    <property type="match status" value="1"/>
</dbReference>
<dbReference type="InterPro" id="IPR011322">
    <property type="entry name" value="N-reg_PII-like_a/b"/>
</dbReference>
<comment type="caution">
    <text evidence="2">The sequence shown here is derived from an EMBL/GenBank/DDBJ whole genome shotgun (WGS) entry which is preliminary data.</text>
</comment>
<evidence type="ECO:0000313" key="2">
    <source>
        <dbReference type="EMBL" id="MDV0445113.1"/>
    </source>
</evidence>
<proteinExistence type="predicted"/>
<name>A0ABU3VNX6_9EURY</name>
<evidence type="ECO:0000259" key="1">
    <source>
        <dbReference type="Pfam" id="PF08029"/>
    </source>
</evidence>
<organism evidence="2 3">
    <name type="scientific">Methanimicrococcus hacksteinii</name>
    <dbReference type="NCBI Taxonomy" id="3028293"/>
    <lineage>
        <taxon>Archaea</taxon>
        <taxon>Methanobacteriati</taxon>
        <taxon>Methanobacteriota</taxon>
        <taxon>Stenosarchaea group</taxon>
        <taxon>Methanomicrobia</taxon>
        <taxon>Methanosarcinales</taxon>
        <taxon>Methanosarcinaceae</taxon>
        <taxon>Methanimicrococcus</taxon>
    </lineage>
</organism>
<dbReference type="EC" id="2.4.2.17" evidence="2"/>
<dbReference type="GO" id="GO:0003879">
    <property type="term" value="F:ATP phosphoribosyltransferase activity"/>
    <property type="evidence" value="ECO:0007669"/>
    <property type="project" value="UniProtKB-EC"/>
</dbReference>
<feature type="domain" description="Histidine biosynthesis HisG C-terminal" evidence="1">
    <location>
        <begin position="1"/>
        <end position="52"/>
    </location>
</feature>
<gene>
    <name evidence="2" type="primary">hisG_1</name>
    <name evidence="2" type="ORF">MmiAt1_06700</name>
</gene>
<reference evidence="2 3" key="1">
    <citation type="submission" date="2023-06" db="EMBL/GenBank/DDBJ databases">
        <title>Genome sequence of Methanimicrococcus sp. At1.</title>
        <authorList>
            <person name="Protasov E."/>
            <person name="Platt K."/>
            <person name="Poehlein A."/>
            <person name="Daniel R."/>
            <person name="Brune A."/>
        </authorList>
    </citation>
    <scope>NUCLEOTIDE SEQUENCE [LARGE SCALE GENOMIC DNA]</scope>
    <source>
        <strain evidence="2 3">At1</strain>
    </source>
</reference>
<dbReference type="SUPFAM" id="SSF54913">
    <property type="entry name" value="GlnB-like"/>
    <property type="match status" value="1"/>
</dbReference>
<dbReference type="Proteomes" id="UP001272052">
    <property type="component" value="Unassembled WGS sequence"/>
</dbReference>
<sequence>MNGPTVMEVQSTKEDEKMFAVHAVVDADSIFSVVRKLKILGARDILVLPVERLIP</sequence>
<keyword evidence="2" id="KW-0328">Glycosyltransferase</keyword>
<dbReference type="InterPro" id="IPR015867">
    <property type="entry name" value="N-reg_PII/ATP_PRibTrfase_C"/>
</dbReference>
<keyword evidence="2" id="KW-0808">Transferase</keyword>
<keyword evidence="3" id="KW-1185">Reference proteome</keyword>
<dbReference type="EMBL" id="JAWDKC010000012">
    <property type="protein sequence ID" value="MDV0445113.1"/>
    <property type="molecule type" value="Genomic_DNA"/>
</dbReference>
<protein>
    <submittedName>
        <fullName evidence="2">ATP phosphoribosyltransferase</fullName>
        <ecNumber evidence="2">2.4.2.17</ecNumber>
    </submittedName>
</protein>
<evidence type="ECO:0000313" key="3">
    <source>
        <dbReference type="Proteomes" id="UP001272052"/>
    </source>
</evidence>
<dbReference type="Pfam" id="PF08029">
    <property type="entry name" value="HisG_C"/>
    <property type="match status" value="1"/>
</dbReference>
<dbReference type="InterPro" id="IPR013115">
    <property type="entry name" value="HisG_C"/>
</dbReference>